<dbReference type="EMBL" id="JBEDNW010000002">
    <property type="protein sequence ID" value="MEZ3166672.1"/>
    <property type="molecule type" value="Genomic_DNA"/>
</dbReference>
<dbReference type="PANTHER" id="PTHR23088">
    <property type="entry name" value="NITRILASE-RELATED"/>
    <property type="match status" value="1"/>
</dbReference>
<name>A0AAV3SUF1_9EURY</name>
<feature type="domain" description="CN hydrolase" evidence="1">
    <location>
        <begin position="9"/>
        <end position="275"/>
    </location>
</feature>
<keyword evidence="2" id="KW-0378">Hydrolase</keyword>
<dbReference type="AlphaFoldDB" id="A0AAV3SUF1"/>
<dbReference type="InterPro" id="IPR003010">
    <property type="entry name" value="C-N_Hydrolase"/>
</dbReference>
<protein>
    <submittedName>
        <fullName evidence="2 3">Hydrolase</fullName>
    </submittedName>
</protein>
<dbReference type="Gene3D" id="3.60.110.10">
    <property type="entry name" value="Carbon-nitrogen hydrolase"/>
    <property type="match status" value="1"/>
</dbReference>
<accession>A0AAV3SUF1</accession>
<dbReference type="Proteomes" id="UP001501425">
    <property type="component" value="Unassembled WGS sequence"/>
</dbReference>
<dbReference type="Proteomes" id="UP001567571">
    <property type="component" value="Unassembled WGS sequence"/>
</dbReference>
<evidence type="ECO:0000313" key="2">
    <source>
        <dbReference type="EMBL" id="GAA0550451.1"/>
    </source>
</evidence>
<gene>
    <name evidence="3" type="ORF">ABNG02_04965</name>
    <name evidence="2" type="ORF">GCM10008994_26670</name>
</gene>
<evidence type="ECO:0000259" key="1">
    <source>
        <dbReference type="PROSITE" id="PS50263"/>
    </source>
</evidence>
<reference evidence="2" key="2">
    <citation type="submission" date="2023-12" db="EMBL/GenBank/DDBJ databases">
        <authorList>
            <person name="Sun Q."/>
            <person name="Inoue M."/>
        </authorList>
    </citation>
    <scope>NUCLEOTIDE SEQUENCE</scope>
    <source>
        <strain evidence="2">JCM 14265</strain>
    </source>
</reference>
<dbReference type="GO" id="GO:0016787">
    <property type="term" value="F:hydrolase activity"/>
    <property type="evidence" value="ECO:0007669"/>
    <property type="project" value="UniProtKB-KW"/>
</dbReference>
<dbReference type="PROSITE" id="PS50263">
    <property type="entry name" value="CN_HYDROLASE"/>
    <property type="match status" value="1"/>
</dbReference>
<reference evidence="2" key="1">
    <citation type="journal article" date="2014" name="Int. J. Syst. Evol. Microbiol.">
        <title>Complete genome sequence of Corynebacterium casei LMG S-19264T (=DSM 44701T), isolated from a smear-ripened cheese.</title>
        <authorList>
            <consortium name="US DOE Joint Genome Institute (JGI-PGF)"/>
            <person name="Walter F."/>
            <person name="Albersmeier A."/>
            <person name="Kalinowski J."/>
            <person name="Ruckert C."/>
        </authorList>
    </citation>
    <scope>NUCLEOTIDE SEQUENCE</scope>
    <source>
        <strain evidence="2">JCM 14265</strain>
    </source>
</reference>
<dbReference type="PANTHER" id="PTHR23088:SF27">
    <property type="entry name" value="DEAMINATED GLUTATHIONE AMIDASE"/>
    <property type="match status" value="1"/>
</dbReference>
<dbReference type="Pfam" id="PF00795">
    <property type="entry name" value="CN_hydrolase"/>
    <property type="match status" value="1"/>
</dbReference>
<reference evidence="3 5" key="3">
    <citation type="submission" date="2024-06" db="EMBL/GenBank/DDBJ databases">
        <title>Halorubrum miltondacostae sp. nov., a potential PHA producer isolated from an inland solar saltern in Rio Maior, Portugal.</title>
        <authorList>
            <person name="Albuquerque L."/>
            <person name="Viver T."/>
            <person name="Barroso C."/>
            <person name="Claudino R."/>
            <person name="Galvan M."/>
            <person name="Simoes G."/>
            <person name="Lobo Da Cunha A."/>
            <person name="Egas C."/>
        </authorList>
    </citation>
    <scope>NUCLEOTIDE SEQUENCE [LARGE SCALE GENOMIC DNA]</scope>
    <source>
        <strain evidence="3 5">DSM 18646</strain>
    </source>
</reference>
<organism evidence="2 4">
    <name type="scientific">Halorubrum ejinorense</name>
    <dbReference type="NCBI Taxonomy" id="425309"/>
    <lineage>
        <taxon>Archaea</taxon>
        <taxon>Methanobacteriati</taxon>
        <taxon>Methanobacteriota</taxon>
        <taxon>Stenosarchaea group</taxon>
        <taxon>Halobacteria</taxon>
        <taxon>Halobacteriales</taxon>
        <taxon>Haloferacaceae</taxon>
        <taxon>Halorubrum</taxon>
    </lineage>
</organism>
<dbReference type="RefSeq" id="WP_343779952.1">
    <property type="nucleotide sequence ID" value="NZ_BAAADQ010000015.1"/>
</dbReference>
<dbReference type="InterPro" id="IPR036526">
    <property type="entry name" value="C-N_Hydrolase_sf"/>
</dbReference>
<sequence length="290" mass="30503">MSDLSPVNPTVAVPQISVDDLHVRSNVERLRRRAAELPAAVDLAVFPEYALTGFAPDDRIRDAALSRDEARDYLDEIADVASAAVVAGYAERDGDAVYNASAYVPPPNHAPHDGVSTDGVGGGATDARTPDANGPNTGFSVYRKRHLWDAEGELLTPGSDRVVVEAPVGSAGLLTCYDLNFVAESAWFADRAVDALVVVGAWPADHAANWRLLCRARALDGVRWVVGAGRTGTAGGERAADEATYAGGSLVARPDGAVATELDREATTLTATLDRDTLAAQRDLVGVVDE</sequence>
<dbReference type="SUPFAM" id="SSF56317">
    <property type="entry name" value="Carbon-nitrogen hydrolase"/>
    <property type="match status" value="2"/>
</dbReference>
<keyword evidence="5" id="KW-1185">Reference proteome</keyword>
<evidence type="ECO:0000313" key="3">
    <source>
        <dbReference type="EMBL" id="MEZ3166672.1"/>
    </source>
</evidence>
<evidence type="ECO:0000313" key="5">
    <source>
        <dbReference type="Proteomes" id="UP001567571"/>
    </source>
</evidence>
<evidence type="ECO:0000313" key="4">
    <source>
        <dbReference type="Proteomes" id="UP001501425"/>
    </source>
</evidence>
<comment type="caution">
    <text evidence="2">The sequence shown here is derived from an EMBL/GenBank/DDBJ whole genome shotgun (WGS) entry which is preliminary data.</text>
</comment>
<dbReference type="EMBL" id="BAAADQ010000015">
    <property type="protein sequence ID" value="GAA0550451.1"/>
    <property type="molecule type" value="Genomic_DNA"/>
</dbReference>
<dbReference type="CDD" id="cd07197">
    <property type="entry name" value="nitrilase"/>
    <property type="match status" value="1"/>
</dbReference>
<proteinExistence type="predicted"/>